<sequence length="184" mass="19513">MKDAEIGGVPELPYEGFVVDHGMIGNNMEVVMPNIMGAGPSMVGSHPEERKIESVSKEKEVEDFVPLNMGNESTESTVPVVGDSLKVEAVKFDVAKLASILGQIIPGIGPASETKKLDGPIKAELASKGNCGDGGNAMHGPARKISEAETNTTSSFIFGAEKSGKQSLGRKWKKEARVSEKILF</sequence>
<gene>
    <name evidence="1" type="ORF">COLO4_22638</name>
</gene>
<reference evidence="2" key="1">
    <citation type="submission" date="2013-09" db="EMBL/GenBank/DDBJ databases">
        <title>Corchorus olitorius genome sequencing.</title>
        <authorList>
            <person name="Alam M."/>
            <person name="Haque M.S."/>
            <person name="Islam M.S."/>
            <person name="Emdad E.M."/>
            <person name="Islam M.M."/>
            <person name="Ahmed B."/>
            <person name="Halim A."/>
            <person name="Hossen Q.M.M."/>
            <person name="Hossain M.Z."/>
            <person name="Ahmed R."/>
            <person name="Khan M.M."/>
            <person name="Islam R."/>
            <person name="Rashid M.M."/>
            <person name="Khan S.A."/>
            <person name="Rahman M.S."/>
            <person name="Alam M."/>
            <person name="Yahiya A.S."/>
            <person name="Khan M.S."/>
            <person name="Azam M.S."/>
            <person name="Haque T."/>
            <person name="Lashkar M.Z.H."/>
            <person name="Akhand A.I."/>
            <person name="Morshed G."/>
            <person name="Roy S."/>
            <person name="Uddin K.S."/>
            <person name="Rabeya T."/>
            <person name="Hossain A.S."/>
            <person name="Chowdhury A."/>
            <person name="Snigdha A.R."/>
            <person name="Mortoza M.S."/>
            <person name="Matin S.A."/>
            <person name="Hoque S.M.E."/>
            <person name="Islam M.K."/>
            <person name="Roy D.K."/>
            <person name="Haider R."/>
            <person name="Moosa M.M."/>
            <person name="Elias S.M."/>
            <person name="Hasan A.M."/>
            <person name="Jahan S."/>
            <person name="Shafiuddin M."/>
            <person name="Mahmood N."/>
            <person name="Shommy N.S."/>
        </authorList>
    </citation>
    <scope>NUCLEOTIDE SEQUENCE [LARGE SCALE GENOMIC DNA]</scope>
    <source>
        <strain evidence="2">cv. O-4</strain>
    </source>
</reference>
<comment type="caution">
    <text evidence="1">The sequence shown here is derived from an EMBL/GenBank/DDBJ whole genome shotgun (WGS) entry which is preliminary data.</text>
</comment>
<evidence type="ECO:0000313" key="1">
    <source>
        <dbReference type="EMBL" id="OMO83203.1"/>
    </source>
</evidence>
<dbReference type="Proteomes" id="UP000187203">
    <property type="component" value="Unassembled WGS sequence"/>
</dbReference>
<name>A0A1R3IKX3_9ROSI</name>
<accession>A0A1R3IKX3</accession>
<proteinExistence type="predicted"/>
<evidence type="ECO:0000313" key="2">
    <source>
        <dbReference type="Proteomes" id="UP000187203"/>
    </source>
</evidence>
<dbReference type="EMBL" id="AWUE01018015">
    <property type="protein sequence ID" value="OMO83203.1"/>
    <property type="molecule type" value="Genomic_DNA"/>
</dbReference>
<protein>
    <submittedName>
        <fullName evidence="1">Uncharacterized protein</fullName>
    </submittedName>
</protein>
<dbReference type="AlphaFoldDB" id="A0A1R3IKX3"/>
<keyword evidence="2" id="KW-1185">Reference proteome</keyword>
<organism evidence="1 2">
    <name type="scientific">Corchorus olitorius</name>
    <dbReference type="NCBI Taxonomy" id="93759"/>
    <lineage>
        <taxon>Eukaryota</taxon>
        <taxon>Viridiplantae</taxon>
        <taxon>Streptophyta</taxon>
        <taxon>Embryophyta</taxon>
        <taxon>Tracheophyta</taxon>
        <taxon>Spermatophyta</taxon>
        <taxon>Magnoliopsida</taxon>
        <taxon>eudicotyledons</taxon>
        <taxon>Gunneridae</taxon>
        <taxon>Pentapetalae</taxon>
        <taxon>rosids</taxon>
        <taxon>malvids</taxon>
        <taxon>Malvales</taxon>
        <taxon>Malvaceae</taxon>
        <taxon>Grewioideae</taxon>
        <taxon>Apeibeae</taxon>
        <taxon>Corchorus</taxon>
    </lineage>
</organism>